<dbReference type="KEGG" id="vg:80536722"/>
<dbReference type="RefSeq" id="YP_010798497.1">
    <property type="nucleotide sequence ID" value="NC_076481.1"/>
</dbReference>
<accession>A0A6G8R5F8</accession>
<evidence type="ECO:0000313" key="2">
    <source>
        <dbReference type="Proteomes" id="UP000682684"/>
    </source>
</evidence>
<keyword evidence="2" id="KW-1185">Reference proteome</keyword>
<sequence length="377" mass="41419">MTREPLIMPRRRLMTLEGRNGSGYDKMATNYAKATYNEIYDFGTKSGKTTIMGIHTPSVVESPTVSGPYRMLNGFFQQFRKFRYCGCRVTLIPAAQLPADPLQVSFEAGQPTIDPRDLLNPILFHGCHGESLNIALNAIFAKSGTVIDTPSLSGEEIDTTALVGNEYYSALSDNTWRKFGVQNPAKLPFLHPMVHKVGTTFPMVGAVGSMDSYTTMQELDSQLKALGQPGLSDNVIHDGAFFNPPIEWRAKKFGNPATDVFFSQHWMTNGLQSLGWLPTSVADLSDGTVSTTNGPDVPHPLVPKLYMGVLMFPPSYTQELYFRMTITHYFEFKDFQGVSLGMGLPSAQYFEDLPEIGGKSIDLVGGDEPVLTTSGVA</sequence>
<evidence type="ECO:0000313" key="1">
    <source>
        <dbReference type="EMBL" id="QIN96630.1"/>
    </source>
</evidence>
<proteinExistence type="predicted"/>
<dbReference type="EMBL" id="MN928918">
    <property type="protein sequence ID" value="QIN96630.1"/>
    <property type="molecule type" value="Genomic_DNA"/>
</dbReference>
<reference evidence="1 2" key="1">
    <citation type="submission" date="2020-01" db="EMBL/GenBank/DDBJ databases">
        <title>Novel CRESS-DNA virus.</title>
        <authorList>
            <person name="Liu Q."/>
            <person name="Shan T."/>
            <person name="Yang S."/>
            <person name="Zhang W."/>
        </authorList>
    </citation>
    <scope>NUCLEOTIDE SEQUENCE [LARGE SCALE GENOMIC DNA]</scope>
    <source>
        <strain evidence="1">Blp210cre2</strain>
    </source>
</reference>
<name>A0A6G8R5F8_9VIRU</name>
<organism evidence="1 2">
    <name type="scientific">Smacoviridae sp</name>
    <dbReference type="NCBI Taxonomy" id="2715094"/>
    <lineage>
        <taxon>Viruses</taxon>
        <taxon>Monodnaviria</taxon>
        <taxon>Shotokuvirae</taxon>
        <taxon>Cressdnaviricota</taxon>
        <taxon>Arfiviricetes</taxon>
        <taxon>Cremevirales</taxon>
        <taxon>Smacoviridae</taxon>
    </lineage>
</organism>
<dbReference type="Proteomes" id="UP000682684">
    <property type="component" value="Segment"/>
</dbReference>
<dbReference type="GeneID" id="80536722"/>
<dbReference type="InterPro" id="IPR057000">
    <property type="entry name" value="Smaco_capsid"/>
</dbReference>
<dbReference type="Pfam" id="PF23784">
    <property type="entry name" value="Smaco_capsid"/>
    <property type="match status" value="1"/>
</dbReference>
<protein>
    <submittedName>
        <fullName evidence="1">Capsid protein</fullName>
    </submittedName>
</protein>